<evidence type="ECO:0000256" key="3">
    <source>
        <dbReference type="ARBA" id="ARBA00022448"/>
    </source>
</evidence>
<keyword evidence="7 10" id="KW-1133">Transmembrane helix</keyword>
<dbReference type="InterPro" id="IPR001992">
    <property type="entry name" value="T2SS_GspF/T4SS_PilC_CS"/>
</dbReference>
<keyword evidence="4" id="KW-1003">Cell membrane</keyword>
<evidence type="ECO:0000313" key="12">
    <source>
        <dbReference type="EMBL" id="KMK50962.1"/>
    </source>
</evidence>
<dbReference type="EMBL" id="JWIZ01000056">
    <property type="protein sequence ID" value="KMK50962.1"/>
    <property type="molecule type" value="Genomic_DNA"/>
</dbReference>
<evidence type="ECO:0000256" key="5">
    <source>
        <dbReference type="ARBA" id="ARBA00022519"/>
    </source>
</evidence>
<keyword evidence="3 9" id="KW-0813">Transport</keyword>
<proteinExistence type="inferred from homology"/>
<dbReference type="AlphaFoldDB" id="A0A0J5S2B5"/>
<feature type="transmembrane region" description="Helical" evidence="10">
    <location>
        <begin position="370"/>
        <end position="390"/>
    </location>
</feature>
<dbReference type="InterPro" id="IPR042094">
    <property type="entry name" value="T2SS_GspF_sf"/>
</dbReference>
<organism evidence="12 13">
    <name type="scientific">Muribacter muris</name>
    <dbReference type="NCBI Taxonomy" id="67855"/>
    <lineage>
        <taxon>Bacteria</taxon>
        <taxon>Pseudomonadati</taxon>
        <taxon>Pseudomonadota</taxon>
        <taxon>Gammaproteobacteria</taxon>
        <taxon>Pasteurellales</taxon>
        <taxon>Pasteurellaceae</taxon>
        <taxon>Muribacter</taxon>
    </lineage>
</organism>
<dbReference type="PRINTS" id="PR00812">
    <property type="entry name" value="BCTERIALGSPF"/>
</dbReference>
<dbReference type="PROSITE" id="PS00874">
    <property type="entry name" value="T2SP_F"/>
    <property type="match status" value="1"/>
</dbReference>
<keyword evidence="8 10" id="KW-0472">Membrane</keyword>
<dbReference type="GO" id="GO:0015628">
    <property type="term" value="P:protein secretion by the type II secretion system"/>
    <property type="evidence" value="ECO:0007669"/>
    <property type="project" value="TreeGrafter"/>
</dbReference>
<evidence type="ECO:0000256" key="2">
    <source>
        <dbReference type="ARBA" id="ARBA00005745"/>
    </source>
</evidence>
<evidence type="ECO:0000256" key="9">
    <source>
        <dbReference type="RuleBase" id="RU003923"/>
    </source>
</evidence>
<accession>A0A0J5S2B5</accession>
<keyword evidence="5" id="KW-0997">Cell inner membrane</keyword>
<comment type="caution">
    <text evidence="12">The sequence shown here is derived from an EMBL/GenBank/DDBJ whole genome shotgun (WGS) entry which is preliminary data.</text>
</comment>
<keyword evidence="13" id="KW-1185">Reference proteome</keyword>
<evidence type="ECO:0000259" key="11">
    <source>
        <dbReference type="Pfam" id="PF00482"/>
    </source>
</evidence>
<evidence type="ECO:0000256" key="1">
    <source>
        <dbReference type="ARBA" id="ARBA00004429"/>
    </source>
</evidence>
<feature type="domain" description="Type II secretion system protein GspF" evidence="11">
    <location>
        <begin position="267"/>
        <end position="389"/>
    </location>
</feature>
<comment type="similarity">
    <text evidence="2 9">Belongs to the GSP F family.</text>
</comment>
<comment type="subcellular location">
    <subcellularLocation>
        <location evidence="1 9">Cell inner membrane</location>
        <topology evidence="1 9">Multi-pass membrane protein</topology>
    </subcellularLocation>
</comment>
<evidence type="ECO:0000256" key="6">
    <source>
        <dbReference type="ARBA" id="ARBA00022692"/>
    </source>
</evidence>
<protein>
    <submittedName>
        <fullName evidence="12">Fimbrial protein</fullName>
    </submittedName>
</protein>
<evidence type="ECO:0000256" key="10">
    <source>
        <dbReference type="SAM" id="Phobius"/>
    </source>
</evidence>
<evidence type="ECO:0000256" key="7">
    <source>
        <dbReference type="ARBA" id="ARBA00022989"/>
    </source>
</evidence>
<feature type="transmembrane region" description="Helical" evidence="10">
    <location>
        <begin position="217"/>
        <end position="235"/>
    </location>
</feature>
<dbReference type="Proteomes" id="UP000036270">
    <property type="component" value="Unassembled WGS sequence"/>
</dbReference>
<dbReference type="Pfam" id="PF00482">
    <property type="entry name" value="T2SSF"/>
    <property type="match status" value="2"/>
</dbReference>
<feature type="transmembrane region" description="Helical" evidence="10">
    <location>
        <begin position="162"/>
        <end position="185"/>
    </location>
</feature>
<dbReference type="STRING" id="67855.RO21_08660"/>
<evidence type="ECO:0000256" key="4">
    <source>
        <dbReference type="ARBA" id="ARBA00022475"/>
    </source>
</evidence>
<dbReference type="PANTHER" id="PTHR30012:SF7">
    <property type="entry name" value="PROTEIN TRANSPORT PROTEIN HOFC HOMOLOG"/>
    <property type="match status" value="1"/>
</dbReference>
<dbReference type="InterPro" id="IPR003004">
    <property type="entry name" value="GspF/PilC"/>
</dbReference>
<dbReference type="RefSeq" id="WP_047977394.1">
    <property type="nucleotide sequence ID" value="NZ_JWIZ01000056.1"/>
</dbReference>
<dbReference type="Gene3D" id="1.20.81.30">
    <property type="entry name" value="Type II secretion system (T2SS), domain F"/>
    <property type="match status" value="2"/>
</dbReference>
<name>A0A0J5S2B5_9PAST</name>
<evidence type="ECO:0000256" key="8">
    <source>
        <dbReference type="ARBA" id="ARBA00023136"/>
    </source>
</evidence>
<dbReference type="GO" id="GO:0005886">
    <property type="term" value="C:plasma membrane"/>
    <property type="evidence" value="ECO:0007669"/>
    <property type="project" value="UniProtKB-SubCell"/>
</dbReference>
<sequence>MPKIYQFRWRAVNRFQQKQTGKTLAESGEMLEKRLLSQGFQRVRISRNFVLAHKPKAAEITQTVQQLALLLNAAVPLKQSLNILLENSQNIKIHQWLTQLITTIESGFSFSAALEKQALYLSPQEIQLIKIGEQSGKLTTILTNLAHSRAKSDKLAQKVKKILFYPAFILAISLILSILLLIFIVPQFAELYSDKNLSLPLITEILFNLSQILQTQFLTLLIIIGILLFIFYLLAKKTTIIRSLKFKLLSHLPVFNQIITYSRIIFFCQNSVLMLNSSIRLDAIIHSFIADKQSDPILQQNLAYCLIQLKQGYRLAESLNPAIFNNEVIQMIAIGEQSGHLSQMLAHISENYQQKLDYQIDMLSQLLEPMLMIIMGIIVGTIIIGLYLPIFDMGAMVE</sequence>
<dbReference type="PATRIC" id="fig|67855.3.peg.1807"/>
<keyword evidence="6 9" id="KW-0812">Transmembrane</keyword>
<evidence type="ECO:0000313" key="13">
    <source>
        <dbReference type="Proteomes" id="UP000036270"/>
    </source>
</evidence>
<gene>
    <name evidence="12" type="ORF">RO21_08660</name>
</gene>
<reference evidence="12 13" key="1">
    <citation type="submission" date="2014-12" db="EMBL/GenBank/DDBJ databases">
        <title>Reclassification of Actinobacillus muris as Muribacter muris.</title>
        <authorList>
            <person name="Christensen H."/>
            <person name="Nicklas W."/>
            <person name="Bisgaard M."/>
        </authorList>
    </citation>
    <scope>NUCLEOTIDE SEQUENCE [LARGE SCALE GENOMIC DNA]</scope>
    <source>
        <strain evidence="12 13">Ackerman80-443D</strain>
    </source>
</reference>
<dbReference type="FunFam" id="1.20.81.30:FF:000001">
    <property type="entry name" value="Type II secretion system protein F"/>
    <property type="match status" value="1"/>
</dbReference>
<dbReference type="InterPro" id="IPR018076">
    <property type="entry name" value="T2SS_GspF_dom"/>
</dbReference>
<dbReference type="PANTHER" id="PTHR30012">
    <property type="entry name" value="GENERAL SECRETION PATHWAY PROTEIN"/>
    <property type="match status" value="1"/>
</dbReference>
<feature type="domain" description="Type II secretion system protein GspF" evidence="11">
    <location>
        <begin position="64"/>
        <end position="186"/>
    </location>
</feature>